<dbReference type="EMBL" id="JAUEPR010000024">
    <property type="protein sequence ID" value="KAK0475290.1"/>
    <property type="molecule type" value="Genomic_DNA"/>
</dbReference>
<protein>
    <submittedName>
        <fullName evidence="1">Uncharacterized protein</fullName>
    </submittedName>
</protein>
<sequence>MSTDVSEASGTVAVVVAVSSISILLASNGDDDFFRVASALRMRFPPPITYNSSKDIVGFVVVLLEPSTTFHEITPTTSTTPISRHSAQ</sequence>
<organism evidence="1 2">
    <name type="scientific">Armillaria novae-zelandiae</name>
    <dbReference type="NCBI Taxonomy" id="153914"/>
    <lineage>
        <taxon>Eukaryota</taxon>
        <taxon>Fungi</taxon>
        <taxon>Dikarya</taxon>
        <taxon>Basidiomycota</taxon>
        <taxon>Agaricomycotina</taxon>
        <taxon>Agaricomycetes</taxon>
        <taxon>Agaricomycetidae</taxon>
        <taxon>Agaricales</taxon>
        <taxon>Marasmiineae</taxon>
        <taxon>Physalacriaceae</taxon>
        <taxon>Armillaria</taxon>
    </lineage>
</organism>
<accession>A0AA39UE43</accession>
<evidence type="ECO:0000313" key="2">
    <source>
        <dbReference type="Proteomes" id="UP001175227"/>
    </source>
</evidence>
<proteinExistence type="predicted"/>
<reference evidence="1" key="1">
    <citation type="submission" date="2023-06" db="EMBL/GenBank/DDBJ databases">
        <authorList>
            <consortium name="Lawrence Berkeley National Laboratory"/>
            <person name="Ahrendt S."/>
            <person name="Sahu N."/>
            <person name="Indic B."/>
            <person name="Wong-Bajracharya J."/>
            <person name="Merenyi Z."/>
            <person name="Ke H.-M."/>
            <person name="Monk M."/>
            <person name="Kocsube S."/>
            <person name="Drula E."/>
            <person name="Lipzen A."/>
            <person name="Balint B."/>
            <person name="Henrissat B."/>
            <person name="Andreopoulos B."/>
            <person name="Martin F.M."/>
            <person name="Harder C.B."/>
            <person name="Rigling D."/>
            <person name="Ford K.L."/>
            <person name="Foster G.D."/>
            <person name="Pangilinan J."/>
            <person name="Papanicolaou A."/>
            <person name="Barry K."/>
            <person name="LaButti K."/>
            <person name="Viragh M."/>
            <person name="Koriabine M."/>
            <person name="Yan M."/>
            <person name="Riley R."/>
            <person name="Champramary S."/>
            <person name="Plett K.L."/>
            <person name="Tsai I.J."/>
            <person name="Slot J."/>
            <person name="Sipos G."/>
            <person name="Plett J."/>
            <person name="Nagy L.G."/>
            <person name="Grigoriev I.V."/>
        </authorList>
    </citation>
    <scope>NUCLEOTIDE SEQUENCE</scope>
    <source>
        <strain evidence="1">ICMP 16352</strain>
    </source>
</reference>
<dbReference type="AlphaFoldDB" id="A0AA39UE43"/>
<keyword evidence="2" id="KW-1185">Reference proteome</keyword>
<evidence type="ECO:0000313" key="1">
    <source>
        <dbReference type="EMBL" id="KAK0475290.1"/>
    </source>
</evidence>
<name>A0AA39UE43_9AGAR</name>
<comment type="caution">
    <text evidence="1">The sequence shown here is derived from an EMBL/GenBank/DDBJ whole genome shotgun (WGS) entry which is preliminary data.</text>
</comment>
<dbReference type="Proteomes" id="UP001175227">
    <property type="component" value="Unassembled WGS sequence"/>
</dbReference>
<gene>
    <name evidence="1" type="ORF">IW261DRAFT_1568221</name>
</gene>